<dbReference type="Gene3D" id="3.40.50.300">
    <property type="entry name" value="P-loop containing nucleotide triphosphate hydrolases"/>
    <property type="match status" value="1"/>
</dbReference>
<feature type="binding site" evidence="8">
    <location>
        <begin position="210"/>
        <end position="212"/>
    </location>
    <ligand>
        <name>ATP</name>
        <dbReference type="ChEBI" id="CHEBI:30616"/>
    </ligand>
</feature>
<dbReference type="GO" id="GO:0000287">
    <property type="term" value="F:magnesium ion binding"/>
    <property type="evidence" value="ECO:0007669"/>
    <property type="project" value="UniProtKB-UniRule"/>
</dbReference>
<evidence type="ECO:0000256" key="6">
    <source>
        <dbReference type="ARBA" id="ARBA00022840"/>
    </source>
</evidence>
<keyword evidence="1 8" id="KW-0963">Cytoplasm</keyword>
<dbReference type="InterPro" id="IPR004472">
    <property type="entry name" value="DTB_synth_BioD"/>
</dbReference>
<reference evidence="9" key="1">
    <citation type="journal article" date="2018" name="Nat. Biotechnol.">
        <title>A standardized bacterial taxonomy based on genome phylogeny substantially revises the tree of life.</title>
        <authorList>
            <person name="Parks D.H."/>
            <person name="Chuvochina M."/>
            <person name="Waite D.W."/>
            <person name="Rinke C."/>
            <person name="Skarshewski A."/>
            <person name="Chaumeil P.A."/>
            <person name="Hugenholtz P."/>
        </authorList>
    </citation>
    <scope>NUCLEOTIDE SEQUENCE [LARGE SCALE GENOMIC DNA]</scope>
    <source>
        <strain evidence="9">UBA11284</strain>
    </source>
</reference>
<dbReference type="GO" id="GO:0042803">
    <property type="term" value="F:protein homodimerization activity"/>
    <property type="evidence" value="ECO:0007669"/>
    <property type="project" value="UniProtKB-ARBA"/>
</dbReference>
<comment type="catalytic activity">
    <reaction evidence="8">
        <text>(7R,8S)-7,8-diammoniononanoate + CO2 + ATP = (4R,5S)-dethiobiotin + ADP + phosphate + 3 H(+)</text>
        <dbReference type="Rhea" id="RHEA:15805"/>
        <dbReference type="ChEBI" id="CHEBI:15378"/>
        <dbReference type="ChEBI" id="CHEBI:16526"/>
        <dbReference type="ChEBI" id="CHEBI:30616"/>
        <dbReference type="ChEBI" id="CHEBI:43474"/>
        <dbReference type="ChEBI" id="CHEBI:149469"/>
        <dbReference type="ChEBI" id="CHEBI:149473"/>
        <dbReference type="ChEBI" id="CHEBI:456216"/>
        <dbReference type="EC" id="6.3.3.3"/>
    </reaction>
</comment>
<feature type="binding site" evidence="8">
    <location>
        <position position="16"/>
    </location>
    <ligand>
        <name>Mg(2+)</name>
        <dbReference type="ChEBI" id="CHEBI:18420"/>
    </ligand>
</feature>
<dbReference type="GO" id="GO:0009102">
    <property type="term" value="P:biotin biosynthetic process"/>
    <property type="evidence" value="ECO:0007669"/>
    <property type="project" value="UniProtKB-UniRule"/>
</dbReference>
<evidence type="ECO:0000313" key="9">
    <source>
        <dbReference type="EMBL" id="HCA04167.1"/>
    </source>
</evidence>
<comment type="subcellular location">
    <subcellularLocation>
        <location evidence="8">Cytoplasm</location>
    </subcellularLocation>
</comment>
<dbReference type="InterPro" id="IPR027417">
    <property type="entry name" value="P-loop_NTPase"/>
</dbReference>
<accession>A0A3D0KKT6</accession>
<comment type="caution">
    <text evidence="9">The sequence shown here is derived from an EMBL/GenBank/DDBJ whole genome shotgun (WGS) entry which is preliminary data.</text>
</comment>
<evidence type="ECO:0000256" key="4">
    <source>
        <dbReference type="ARBA" id="ARBA00022741"/>
    </source>
</evidence>
<feature type="binding site" evidence="8">
    <location>
        <position position="54"/>
    </location>
    <ligand>
        <name>ATP</name>
        <dbReference type="ChEBI" id="CHEBI:30616"/>
    </ligand>
</feature>
<dbReference type="EC" id="6.3.3.3" evidence="8"/>
<comment type="pathway">
    <text evidence="8">Cofactor biosynthesis; biotin biosynthesis; biotin from 7,8-diaminononanoate: step 1/2.</text>
</comment>
<dbReference type="CDD" id="cd03109">
    <property type="entry name" value="DTBS"/>
    <property type="match status" value="1"/>
</dbReference>
<dbReference type="AlphaFoldDB" id="A0A3D0KKT6"/>
<comment type="cofactor">
    <cofactor evidence="8">
        <name>Mg(2+)</name>
        <dbReference type="ChEBI" id="CHEBI:18420"/>
    </cofactor>
</comment>
<dbReference type="PIRSF" id="PIRSF006755">
    <property type="entry name" value="DTB_synth"/>
    <property type="match status" value="1"/>
</dbReference>
<feature type="binding site" evidence="8">
    <location>
        <begin position="117"/>
        <end position="120"/>
    </location>
    <ligand>
        <name>ATP</name>
        <dbReference type="ChEBI" id="CHEBI:30616"/>
    </ligand>
</feature>
<evidence type="ECO:0000256" key="7">
    <source>
        <dbReference type="ARBA" id="ARBA00022842"/>
    </source>
</evidence>
<evidence type="ECO:0000256" key="2">
    <source>
        <dbReference type="ARBA" id="ARBA00022598"/>
    </source>
</evidence>
<keyword evidence="6 8" id="KW-0067">ATP-binding</keyword>
<dbReference type="PANTHER" id="PTHR43210">
    <property type="entry name" value="DETHIOBIOTIN SYNTHETASE"/>
    <property type="match status" value="1"/>
</dbReference>
<keyword evidence="5 8" id="KW-0093">Biotin biosynthesis</keyword>
<keyword evidence="2 8" id="KW-0436">Ligase</keyword>
<evidence type="ECO:0000256" key="8">
    <source>
        <dbReference type="HAMAP-Rule" id="MF_00336"/>
    </source>
</evidence>
<comment type="subunit">
    <text evidence="8">Homodimer.</text>
</comment>
<evidence type="ECO:0000256" key="3">
    <source>
        <dbReference type="ARBA" id="ARBA00022723"/>
    </source>
</evidence>
<protein>
    <recommendedName>
        <fullName evidence="8">ATP-dependent dethiobiotin synthetase BioD</fullName>
        <ecNumber evidence="8">6.3.3.3</ecNumber>
    </recommendedName>
    <alternativeName>
        <fullName evidence="8">DTB synthetase</fullName>
        <shortName evidence="8">DTBS</shortName>
    </alternativeName>
    <alternativeName>
        <fullName evidence="8">Dethiobiotin synthase</fullName>
    </alternativeName>
</protein>
<dbReference type="EMBL" id="DOTR01000103">
    <property type="protein sequence ID" value="HCA04167.1"/>
    <property type="molecule type" value="Genomic_DNA"/>
</dbReference>
<comment type="caution">
    <text evidence="8">Lacks conserved residue(s) required for the propagation of feature annotation.</text>
</comment>
<keyword evidence="3 8" id="KW-0479">Metal-binding</keyword>
<dbReference type="GO" id="GO:0004141">
    <property type="term" value="F:dethiobiotin synthase activity"/>
    <property type="evidence" value="ECO:0007669"/>
    <property type="project" value="UniProtKB-UniRule"/>
</dbReference>
<comment type="function">
    <text evidence="8">Catalyzes a mechanistically unusual reaction, the ATP-dependent insertion of CO2 between the N7 and N8 nitrogen atoms of 7,8-diaminopelargonic acid (DAPA, also called 7,8-diammoniononanoate) to form a ureido ring.</text>
</comment>
<name>A0A3D0KKT6_9GAMM</name>
<keyword evidence="7 8" id="KW-0460">Magnesium</keyword>
<dbReference type="UniPathway" id="UPA00078">
    <property type="reaction ID" value="UER00161"/>
</dbReference>
<comment type="similarity">
    <text evidence="8">Belongs to the dethiobiotin synthetase family.</text>
</comment>
<proteinExistence type="inferred from homology"/>
<dbReference type="GO" id="GO:0005829">
    <property type="term" value="C:cytosol"/>
    <property type="evidence" value="ECO:0007669"/>
    <property type="project" value="TreeGrafter"/>
</dbReference>
<organism evidence="9">
    <name type="scientific">Halomonas campaniensis</name>
    <dbReference type="NCBI Taxonomy" id="213554"/>
    <lineage>
        <taxon>Bacteria</taxon>
        <taxon>Pseudomonadati</taxon>
        <taxon>Pseudomonadota</taxon>
        <taxon>Gammaproteobacteria</taxon>
        <taxon>Oceanospirillales</taxon>
        <taxon>Halomonadaceae</taxon>
        <taxon>Halomonas</taxon>
    </lineage>
</organism>
<dbReference type="FunFam" id="3.40.50.300:FF:000292">
    <property type="entry name" value="ATP-dependent dethiobiotin synthetase BioD"/>
    <property type="match status" value="1"/>
</dbReference>
<evidence type="ECO:0000256" key="5">
    <source>
        <dbReference type="ARBA" id="ARBA00022756"/>
    </source>
</evidence>
<feature type="binding site" evidence="8">
    <location>
        <position position="54"/>
    </location>
    <ligand>
        <name>Mg(2+)</name>
        <dbReference type="ChEBI" id="CHEBI:18420"/>
    </ligand>
</feature>
<dbReference type="SUPFAM" id="SSF52540">
    <property type="entry name" value="P-loop containing nucleoside triphosphate hydrolases"/>
    <property type="match status" value="1"/>
</dbReference>
<gene>
    <name evidence="8 9" type="primary">bioD</name>
    <name evidence="9" type="ORF">DEO68_18820</name>
</gene>
<dbReference type="HAMAP" id="MF_00336">
    <property type="entry name" value="BioD"/>
    <property type="match status" value="1"/>
</dbReference>
<keyword evidence="4 8" id="KW-0547">Nucleotide-binding</keyword>
<feature type="active site" evidence="8">
    <location>
        <position position="37"/>
    </location>
</feature>
<feature type="binding site" evidence="8">
    <location>
        <position position="41"/>
    </location>
    <ligand>
        <name>substrate</name>
    </ligand>
</feature>
<dbReference type="NCBIfam" id="TIGR00347">
    <property type="entry name" value="bioD"/>
    <property type="match status" value="1"/>
</dbReference>
<evidence type="ECO:0000256" key="1">
    <source>
        <dbReference type="ARBA" id="ARBA00022490"/>
    </source>
</evidence>
<dbReference type="Pfam" id="PF13500">
    <property type="entry name" value="AAA_26"/>
    <property type="match status" value="1"/>
</dbReference>
<dbReference type="PANTHER" id="PTHR43210:SF5">
    <property type="entry name" value="DETHIOBIOTIN SYNTHETASE"/>
    <property type="match status" value="1"/>
</dbReference>
<dbReference type="GO" id="GO:0005524">
    <property type="term" value="F:ATP binding"/>
    <property type="evidence" value="ECO:0007669"/>
    <property type="project" value="UniProtKB-UniRule"/>
</dbReference>
<feature type="binding site" evidence="8">
    <location>
        <begin position="12"/>
        <end position="17"/>
    </location>
    <ligand>
        <name>ATP</name>
        <dbReference type="ChEBI" id="CHEBI:30616"/>
    </ligand>
</feature>
<sequence>MTVYFVTGTDTDAGKTLATSALLCAAKQQQLSTLGLKPIASGSHITADGLRNSDALALQQQSAPPVDYTTVNPWAFAPAIAPHLAASEAGCALNVNSVVASLTATLNDMPRDLTLIEGAGGWRVPLNEHNDFSDIPRMMQLPVILVVGLKLGCLNHARLTAEVIAADGLPLAGWVGSVVDPEFAADTARFEANIALLKNALNAPCLGIIPHLATADATHARHALSLSALLNTSVLNQEAAL</sequence>
<feature type="binding site" evidence="8">
    <location>
        <position position="117"/>
    </location>
    <ligand>
        <name>Mg(2+)</name>
        <dbReference type="ChEBI" id="CHEBI:18420"/>
    </ligand>
</feature>